<dbReference type="RefSeq" id="WP_138658084.1">
    <property type="nucleotide sequence ID" value="NZ_VATY01000002.1"/>
</dbReference>
<dbReference type="EMBL" id="VATY01000002">
    <property type="protein sequence ID" value="TMM57102.1"/>
    <property type="molecule type" value="Genomic_DNA"/>
</dbReference>
<reference evidence="1 2" key="1">
    <citation type="submission" date="2019-05" db="EMBL/GenBank/DDBJ databases">
        <authorList>
            <person name="Zhang J.-Y."/>
            <person name="Feg X."/>
            <person name="Du Z.-J."/>
        </authorList>
    </citation>
    <scope>NUCLEOTIDE SEQUENCE [LARGE SCALE GENOMIC DNA]</scope>
    <source>
        <strain evidence="1 2">RZ26</strain>
    </source>
</reference>
<dbReference type="InterPro" id="IPR025345">
    <property type="entry name" value="DUF4249"/>
</dbReference>
<dbReference type="Proteomes" id="UP000310314">
    <property type="component" value="Unassembled WGS sequence"/>
</dbReference>
<keyword evidence="2" id="KW-1185">Reference proteome</keyword>
<sequence>MKLIFCIISFFSFLQGCIEPFEAETQDFENVLVVDARLTNEEKRHEIVLSRSYRLEEGVTVPESNASVQIMDETGNTYRYIEETPGLYKSVSAFAAQPNVGYELLITSKDGKSYKSETAVRPTKIEIKEVKAEIEFDDLGKEGLQITLVNENPNAEAKFFRYEFEETYKIIAPYYNPFEFEVADSLYFAQGDFDSYEINIIARTEEARTCYTTNASTDINLSDSERNMDGQSGKTIVRFLRSDDFAISHRYSILVKQFAITSDTHGYYSSLESFSSSQNVFSNVQTGFLSGNIAALDSDELVLGYFEVASLSTERYFLNFTDFFPEKTLPPFPINCETTQAPPLVSFNPHLDGGFVVDEVGPESPLLTGILSGTIAYHAINEEYEEQPENLVQPIAGEAPYLVKSTECIDCRALGSNIKPEFWIE</sequence>
<dbReference type="PROSITE" id="PS51257">
    <property type="entry name" value="PROKAR_LIPOPROTEIN"/>
    <property type="match status" value="1"/>
</dbReference>
<comment type="caution">
    <text evidence="1">The sequence shown here is derived from an EMBL/GenBank/DDBJ whole genome shotgun (WGS) entry which is preliminary data.</text>
</comment>
<proteinExistence type="predicted"/>
<dbReference type="OrthoDB" id="1062680at2"/>
<dbReference type="AlphaFoldDB" id="A0A5S3PQW7"/>
<name>A0A5S3PQW7_9FLAO</name>
<accession>A0A5S3PQW7</accession>
<evidence type="ECO:0000313" key="1">
    <source>
        <dbReference type="EMBL" id="TMM57102.1"/>
    </source>
</evidence>
<dbReference type="Pfam" id="PF14054">
    <property type="entry name" value="DUF4249"/>
    <property type="match status" value="1"/>
</dbReference>
<protein>
    <submittedName>
        <fullName evidence="1">DUF4249 domain-containing protein</fullName>
    </submittedName>
</protein>
<evidence type="ECO:0000313" key="2">
    <source>
        <dbReference type="Proteomes" id="UP000310314"/>
    </source>
</evidence>
<gene>
    <name evidence="1" type="ORF">FEE95_11465</name>
</gene>
<organism evidence="1 2">
    <name type="scientific">Maribacter algarum</name>
    <name type="common">ex Zhang et al. 2020</name>
    <dbReference type="NCBI Taxonomy" id="2578118"/>
    <lineage>
        <taxon>Bacteria</taxon>
        <taxon>Pseudomonadati</taxon>
        <taxon>Bacteroidota</taxon>
        <taxon>Flavobacteriia</taxon>
        <taxon>Flavobacteriales</taxon>
        <taxon>Flavobacteriaceae</taxon>
        <taxon>Maribacter</taxon>
    </lineage>
</organism>